<evidence type="ECO:0000313" key="3">
    <source>
        <dbReference type="EMBL" id="MXO54962.1"/>
    </source>
</evidence>
<feature type="domain" description="DUF2147" evidence="2">
    <location>
        <begin position="27"/>
        <end position="137"/>
    </location>
</feature>
<dbReference type="PANTHER" id="PTHR36919:SF2">
    <property type="entry name" value="BLL6627 PROTEIN"/>
    <property type="match status" value="1"/>
</dbReference>
<keyword evidence="1" id="KW-0732">Signal</keyword>
<keyword evidence="4" id="KW-1185">Reference proteome</keyword>
<evidence type="ECO:0000313" key="4">
    <source>
        <dbReference type="Proteomes" id="UP000430272"/>
    </source>
</evidence>
<evidence type="ECO:0000256" key="1">
    <source>
        <dbReference type="SAM" id="SignalP"/>
    </source>
</evidence>
<feature type="chain" id="PRO_5032954267" evidence="1">
    <location>
        <begin position="22"/>
        <end position="139"/>
    </location>
</feature>
<dbReference type="EMBL" id="WTYD01000002">
    <property type="protein sequence ID" value="MXO54962.1"/>
    <property type="molecule type" value="Genomic_DNA"/>
</dbReference>
<dbReference type="Gene3D" id="2.40.128.520">
    <property type="match status" value="1"/>
</dbReference>
<protein>
    <submittedName>
        <fullName evidence="3">DUF2147 domain-containing protein</fullName>
    </submittedName>
</protein>
<dbReference type="InterPro" id="IPR019223">
    <property type="entry name" value="DUF2147"/>
</dbReference>
<accession>A0A844YDD9</accession>
<dbReference type="OrthoDB" id="9811671at2"/>
<dbReference type="RefSeq" id="WP_160661809.1">
    <property type="nucleotide sequence ID" value="NZ_BAABDV010000001.1"/>
</dbReference>
<dbReference type="PANTHER" id="PTHR36919">
    <property type="entry name" value="BLR1215 PROTEIN"/>
    <property type="match status" value="1"/>
</dbReference>
<reference evidence="3 4" key="1">
    <citation type="submission" date="2019-12" db="EMBL/GenBank/DDBJ databases">
        <title>Genomic-based taxomic classification of the family Erythrobacteraceae.</title>
        <authorList>
            <person name="Xu L."/>
        </authorList>
    </citation>
    <scope>NUCLEOTIDE SEQUENCE [LARGE SCALE GENOMIC DNA]</scope>
    <source>
        <strain evidence="3 4">JCM 17468</strain>
    </source>
</reference>
<evidence type="ECO:0000259" key="2">
    <source>
        <dbReference type="Pfam" id="PF09917"/>
    </source>
</evidence>
<proteinExistence type="predicted"/>
<feature type="signal peptide" evidence="1">
    <location>
        <begin position="1"/>
        <end position="21"/>
    </location>
</feature>
<dbReference type="AlphaFoldDB" id="A0A844YDD9"/>
<sequence>MKRAAFTLAGVAMALAVPASAADPITGRWITEDRDAVITIAPCGASLCGKISKFLVAPPQGVDQRDINNPDKAKRSRKLLGTPVLTSFSEDGDLWRGRIYDPKSGKDYRSVIRRTSASKLEVQGCIGPFCQTQNWTRAN</sequence>
<organism evidence="3 4">
    <name type="scientific">Qipengyuania pelagi</name>
    <dbReference type="NCBI Taxonomy" id="994320"/>
    <lineage>
        <taxon>Bacteria</taxon>
        <taxon>Pseudomonadati</taxon>
        <taxon>Pseudomonadota</taxon>
        <taxon>Alphaproteobacteria</taxon>
        <taxon>Sphingomonadales</taxon>
        <taxon>Erythrobacteraceae</taxon>
        <taxon>Qipengyuania</taxon>
    </lineage>
</organism>
<gene>
    <name evidence="3" type="ORF">GRI47_13225</name>
</gene>
<comment type="caution">
    <text evidence="3">The sequence shown here is derived from an EMBL/GenBank/DDBJ whole genome shotgun (WGS) entry which is preliminary data.</text>
</comment>
<dbReference type="Pfam" id="PF09917">
    <property type="entry name" value="DUF2147"/>
    <property type="match status" value="1"/>
</dbReference>
<name>A0A844YDD9_9SPHN</name>
<dbReference type="Proteomes" id="UP000430272">
    <property type="component" value="Unassembled WGS sequence"/>
</dbReference>